<comment type="similarity">
    <text evidence="1">Belongs to the iron/ascorbate-dependent oxidoreductase family.</text>
</comment>
<keyword evidence="1" id="KW-0408">Iron</keyword>
<dbReference type="Gene3D" id="2.60.120.330">
    <property type="entry name" value="B-lactam Antibiotic, Isopenicillin N Synthase, Chain"/>
    <property type="match status" value="1"/>
</dbReference>
<dbReference type="InParanoid" id="A0A0V0QH93"/>
<gene>
    <name evidence="3" type="ORF">PPERSA_01480</name>
</gene>
<dbReference type="InterPro" id="IPR026992">
    <property type="entry name" value="DIOX_N"/>
</dbReference>
<dbReference type="GO" id="GO:0016491">
    <property type="term" value="F:oxidoreductase activity"/>
    <property type="evidence" value="ECO:0007669"/>
    <property type="project" value="UniProtKB-KW"/>
</dbReference>
<evidence type="ECO:0000313" key="4">
    <source>
        <dbReference type="Proteomes" id="UP000054937"/>
    </source>
</evidence>
<dbReference type="InterPro" id="IPR050231">
    <property type="entry name" value="Iron_ascorbate_oxido_reductase"/>
</dbReference>
<dbReference type="Proteomes" id="UP000054937">
    <property type="component" value="Unassembled WGS sequence"/>
</dbReference>
<evidence type="ECO:0000259" key="2">
    <source>
        <dbReference type="PROSITE" id="PS51471"/>
    </source>
</evidence>
<organism evidence="3 4">
    <name type="scientific">Pseudocohnilembus persalinus</name>
    <name type="common">Ciliate</name>
    <dbReference type="NCBI Taxonomy" id="266149"/>
    <lineage>
        <taxon>Eukaryota</taxon>
        <taxon>Sar</taxon>
        <taxon>Alveolata</taxon>
        <taxon>Ciliophora</taxon>
        <taxon>Intramacronucleata</taxon>
        <taxon>Oligohymenophorea</taxon>
        <taxon>Scuticociliatia</taxon>
        <taxon>Philasterida</taxon>
        <taxon>Pseudocohnilembidae</taxon>
        <taxon>Pseudocohnilembus</taxon>
    </lineage>
</organism>
<dbReference type="PANTHER" id="PTHR47990">
    <property type="entry name" value="2-OXOGLUTARATE (2OG) AND FE(II)-DEPENDENT OXYGENASE SUPERFAMILY PROTEIN-RELATED"/>
    <property type="match status" value="1"/>
</dbReference>
<dbReference type="InterPro" id="IPR027443">
    <property type="entry name" value="IPNS-like_sf"/>
</dbReference>
<dbReference type="InterPro" id="IPR005123">
    <property type="entry name" value="Oxoglu/Fe-dep_dioxygenase_dom"/>
</dbReference>
<dbReference type="EMBL" id="LDAU01000170">
    <property type="protein sequence ID" value="KRX01577.1"/>
    <property type="molecule type" value="Genomic_DNA"/>
</dbReference>
<dbReference type="PROSITE" id="PS51471">
    <property type="entry name" value="FE2OG_OXY"/>
    <property type="match status" value="1"/>
</dbReference>
<accession>A0A0V0QH93</accession>
<dbReference type="OrthoDB" id="288590at2759"/>
<comment type="caution">
    <text evidence="3">The sequence shown here is derived from an EMBL/GenBank/DDBJ whole genome shotgun (WGS) entry which is preliminary data.</text>
</comment>
<dbReference type="SUPFAM" id="SSF51197">
    <property type="entry name" value="Clavaminate synthase-like"/>
    <property type="match status" value="1"/>
</dbReference>
<keyword evidence="1" id="KW-0479">Metal-binding</keyword>
<keyword evidence="1" id="KW-0560">Oxidoreductase</keyword>
<dbReference type="Pfam" id="PF03171">
    <property type="entry name" value="2OG-FeII_Oxy"/>
    <property type="match status" value="1"/>
</dbReference>
<dbReference type="Pfam" id="PF14226">
    <property type="entry name" value="DIOX_N"/>
    <property type="match status" value="1"/>
</dbReference>
<evidence type="ECO:0000256" key="1">
    <source>
        <dbReference type="RuleBase" id="RU003682"/>
    </source>
</evidence>
<dbReference type="GO" id="GO:0046872">
    <property type="term" value="F:metal ion binding"/>
    <property type="evidence" value="ECO:0007669"/>
    <property type="project" value="UniProtKB-KW"/>
</dbReference>
<dbReference type="PRINTS" id="PR00682">
    <property type="entry name" value="IPNSYNTHASE"/>
</dbReference>
<sequence length="352" mass="41586">MDQNKIERQIPVIDISELLKNDEDKNQEILQKTVNEIHQAMKNIGFMYIKGCNISSEFMEKVMQLAKEFFALPLEEKKKIHIKDQGMSWRGYFECGYELTSGKPDQKEGYYFGNEHEKDQKEVIQKFPTFGQNVWPEKEIPQFKETFYEYWGKLRKVAEAVFEGISLGLGLEKDYMKKRFTSNPTVLFRIFNYPEHNFPADADEFGVREHTDYGFLTILKQDNSGGLEVRNRDGEWISAPPIEDTFVVNIGDMLELWTHSIYKATPHRVKNKANHDRISMPYFYDPNWDSTLERIPRQLLDQNQLEEVQKKHQNQRWDGVDISHISKDVTYGDYLWKKISKVFPELAESKRE</sequence>
<dbReference type="OMA" id="ARETGFF"/>
<dbReference type="AlphaFoldDB" id="A0A0V0QH93"/>
<name>A0A0V0QH93_PSEPJ</name>
<reference evidence="3 4" key="1">
    <citation type="journal article" date="2015" name="Sci. Rep.">
        <title>Genome of the facultative scuticociliatosis pathogen Pseudocohnilembus persalinus provides insight into its virulence through horizontal gene transfer.</title>
        <authorList>
            <person name="Xiong J."/>
            <person name="Wang G."/>
            <person name="Cheng J."/>
            <person name="Tian M."/>
            <person name="Pan X."/>
            <person name="Warren A."/>
            <person name="Jiang C."/>
            <person name="Yuan D."/>
            <person name="Miao W."/>
        </authorList>
    </citation>
    <scope>NUCLEOTIDE SEQUENCE [LARGE SCALE GENOMIC DNA]</scope>
    <source>
        <strain evidence="3">36N120E</strain>
    </source>
</reference>
<feature type="domain" description="Fe2OG dioxygenase" evidence="2">
    <location>
        <begin position="183"/>
        <end position="286"/>
    </location>
</feature>
<protein>
    <recommendedName>
        <fullName evidence="2">Fe2OG dioxygenase domain-containing protein</fullName>
    </recommendedName>
</protein>
<dbReference type="InterPro" id="IPR044861">
    <property type="entry name" value="IPNS-like_FE2OG_OXY"/>
</dbReference>
<proteinExistence type="inferred from homology"/>
<keyword evidence="4" id="KW-1185">Reference proteome</keyword>
<evidence type="ECO:0000313" key="3">
    <source>
        <dbReference type="EMBL" id="KRX01577.1"/>
    </source>
</evidence>